<comment type="caution">
    <text evidence="1">The sequence shown here is derived from an EMBL/GenBank/DDBJ whole genome shotgun (WGS) entry which is preliminary data.</text>
</comment>
<reference evidence="1 2" key="1">
    <citation type="journal article" date="2020" name="Microbiome">
        <title>Single-cell genomics of uncultured bacteria reveals dietary fiber responders in the mouse gut microbiota.</title>
        <authorList>
            <person name="Chijiiwa R."/>
            <person name="Hosokawa M."/>
            <person name="Kogawa M."/>
            <person name="Nishikawa Y."/>
            <person name="Ide K."/>
            <person name="Sakanashi C."/>
            <person name="Takahashi K."/>
            <person name="Takeyama H."/>
        </authorList>
    </citation>
    <scope>NUCLEOTIDE SEQUENCE [LARGE SCALE GENOMIC DNA]</scope>
    <source>
        <strain evidence="1">IMSAGC_001</strain>
    </source>
</reference>
<gene>
    <name evidence="1" type="ORF">IMSAGC001_01451</name>
</gene>
<dbReference type="EMBL" id="BLLS01000028">
    <property type="protein sequence ID" value="GFH86047.1"/>
    <property type="molecule type" value="Genomic_DNA"/>
</dbReference>
<dbReference type="Proteomes" id="UP000491181">
    <property type="component" value="Unassembled WGS sequence"/>
</dbReference>
<evidence type="ECO:0000313" key="2">
    <source>
        <dbReference type="Proteomes" id="UP000491181"/>
    </source>
</evidence>
<name>A0A7J0A198_9BACE</name>
<dbReference type="AlphaFoldDB" id="A0A7J0A198"/>
<proteinExistence type="predicted"/>
<organism evidence="1 2">
    <name type="scientific">Bacteroides acidifaciens</name>
    <dbReference type="NCBI Taxonomy" id="85831"/>
    <lineage>
        <taxon>Bacteria</taxon>
        <taxon>Pseudomonadati</taxon>
        <taxon>Bacteroidota</taxon>
        <taxon>Bacteroidia</taxon>
        <taxon>Bacteroidales</taxon>
        <taxon>Bacteroidaceae</taxon>
        <taxon>Bacteroides</taxon>
    </lineage>
</organism>
<sequence length="75" mass="8232">MQFDSSFALMLSLFACIPLFIDVSGVAVSVVASMRATACPHSVTECYASFLRCYCLIYRVLISEVSTINGCHFSH</sequence>
<accession>A0A7J0A198</accession>
<protein>
    <submittedName>
        <fullName evidence="1">Uncharacterized protein</fullName>
    </submittedName>
</protein>
<evidence type="ECO:0000313" key="1">
    <source>
        <dbReference type="EMBL" id="GFH86047.1"/>
    </source>
</evidence>